<gene>
    <name evidence="1" type="ORF">EWM64_g8443</name>
</gene>
<protein>
    <recommendedName>
        <fullName evidence="3">Prolyl 4-hydroxylase alpha subunit Fe(2+) 2OG dioxygenase domain-containing protein</fullName>
    </recommendedName>
</protein>
<evidence type="ECO:0000313" key="2">
    <source>
        <dbReference type="Proteomes" id="UP000298061"/>
    </source>
</evidence>
<dbReference type="Proteomes" id="UP000298061">
    <property type="component" value="Unassembled WGS sequence"/>
</dbReference>
<accession>A0A4Y9ZMU4</accession>
<dbReference type="OrthoDB" id="27483at2759"/>
<evidence type="ECO:0000313" key="1">
    <source>
        <dbReference type="EMBL" id="TFY75570.1"/>
    </source>
</evidence>
<dbReference type="PANTHER" id="PTHR33099">
    <property type="entry name" value="FE2OG DIOXYGENASE DOMAIN-CONTAINING PROTEIN"/>
    <property type="match status" value="1"/>
</dbReference>
<evidence type="ECO:0008006" key="3">
    <source>
        <dbReference type="Google" id="ProtNLM"/>
    </source>
</evidence>
<dbReference type="PANTHER" id="PTHR33099:SF7">
    <property type="entry name" value="MYND-TYPE DOMAIN-CONTAINING PROTEIN"/>
    <property type="match status" value="1"/>
</dbReference>
<sequence length="411" mass="45643">MIKSKITVSPILEPLSKSVVNKPPYQTIKQSSALSEACQPATFGANNEAILDETYRKAGKMDVDRFATSIVPERTDLMKIIRAELLEGADSQRPLNAPSKSSYQGSFFKAHLETPRSESMFGSLVLMFPTPHEGGSLILRHQGEEWTVDTAKRTSEQSQPSIGFVSFFSDVEHEVSLVESGHRVTLTFNLYYDDILPAQAGIDPSMSSTAVSPVDAQFRRELLAVLADPALLPSGGMLGFGLRHVYPIKKTLKHVRKLLKGSDAAIERVCRSLALKTQVYLCYHDWTSFGDYEVVEHVISPKVPTDLDTLDWSIVQELKEKYGAKVVRRKIMETYESPMGDEAAVEAELDEIVEWATLPRSQTVVKSGYIAYGNDAQQEYAYGHVCLMVRIPKAEDRAGIMQRGEDASFGN</sequence>
<dbReference type="AlphaFoldDB" id="A0A4Y9ZMU4"/>
<proteinExistence type="predicted"/>
<reference evidence="1 2" key="1">
    <citation type="submission" date="2019-02" db="EMBL/GenBank/DDBJ databases">
        <title>Genome sequencing of the rare red list fungi Hericium alpestre (H. flagellum).</title>
        <authorList>
            <person name="Buettner E."/>
            <person name="Kellner H."/>
        </authorList>
    </citation>
    <scope>NUCLEOTIDE SEQUENCE [LARGE SCALE GENOMIC DNA]</scope>
    <source>
        <strain evidence="1 2">DSM 108284</strain>
    </source>
</reference>
<organism evidence="1 2">
    <name type="scientific">Hericium alpestre</name>
    <dbReference type="NCBI Taxonomy" id="135208"/>
    <lineage>
        <taxon>Eukaryota</taxon>
        <taxon>Fungi</taxon>
        <taxon>Dikarya</taxon>
        <taxon>Basidiomycota</taxon>
        <taxon>Agaricomycotina</taxon>
        <taxon>Agaricomycetes</taxon>
        <taxon>Russulales</taxon>
        <taxon>Hericiaceae</taxon>
        <taxon>Hericium</taxon>
    </lineage>
</organism>
<dbReference type="Gene3D" id="2.60.120.620">
    <property type="entry name" value="q2cbj1_9rhob like domain"/>
    <property type="match status" value="1"/>
</dbReference>
<name>A0A4Y9ZMU4_9AGAM</name>
<keyword evidence="2" id="KW-1185">Reference proteome</keyword>
<dbReference type="EMBL" id="SFCI01001520">
    <property type="protein sequence ID" value="TFY75570.1"/>
    <property type="molecule type" value="Genomic_DNA"/>
</dbReference>
<comment type="caution">
    <text evidence="1">The sequence shown here is derived from an EMBL/GenBank/DDBJ whole genome shotgun (WGS) entry which is preliminary data.</text>
</comment>